<protein>
    <submittedName>
        <fullName evidence="2">Uncharacterized protein</fullName>
    </submittedName>
</protein>
<feature type="compositionally biased region" description="Basic and acidic residues" evidence="1">
    <location>
        <begin position="79"/>
        <end position="102"/>
    </location>
</feature>
<comment type="caution">
    <text evidence="2">The sequence shown here is derived from an EMBL/GenBank/DDBJ whole genome shotgun (WGS) entry which is preliminary data.</text>
</comment>
<feature type="compositionally biased region" description="Acidic residues" evidence="1">
    <location>
        <begin position="30"/>
        <end position="41"/>
    </location>
</feature>
<gene>
    <name evidence="2" type="ORF">PR002_g1268</name>
</gene>
<feature type="compositionally biased region" description="Basic and acidic residues" evidence="1">
    <location>
        <begin position="331"/>
        <end position="341"/>
    </location>
</feature>
<dbReference type="OrthoDB" id="128707at2759"/>
<evidence type="ECO:0000313" key="3">
    <source>
        <dbReference type="Proteomes" id="UP000435112"/>
    </source>
</evidence>
<dbReference type="Proteomes" id="UP000435112">
    <property type="component" value="Unassembled WGS sequence"/>
</dbReference>
<feature type="compositionally biased region" description="Acidic residues" evidence="1">
    <location>
        <begin position="296"/>
        <end position="311"/>
    </location>
</feature>
<feature type="compositionally biased region" description="Polar residues" evidence="1">
    <location>
        <begin position="187"/>
        <end position="197"/>
    </location>
</feature>
<feature type="compositionally biased region" description="Basic and acidic residues" evidence="1">
    <location>
        <begin position="441"/>
        <end position="459"/>
    </location>
</feature>
<feature type="region of interest" description="Disordered" evidence="1">
    <location>
        <begin position="227"/>
        <end position="344"/>
    </location>
</feature>
<feature type="region of interest" description="Disordered" evidence="1">
    <location>
        <begin position="768"/>
        <end position="860"/>
    </location>
</feature>
<feature type="compositionally biased region" description="Low complexity" evidence="1">
    <location>
        <begin position="173"/>
        <end position="186"/>
    </location>
</feature>
<evidence type="ECO:0000256" key="1">
    <source>
        <dbReference type="SAM" id="MobiDB-lite"/>
    </source>
</evidence>
<feature type="region of interest" description="Disordered" evidence="1">
    <location>
        <begin position="875"/>
        <end position="940"/>
    </location>
</feature>
<name>A0A6A3NVF7_9STRA</name>
<feature type="region of interest" description="Disordered" evidence="1">
    <location>
        <begin position="433"/>
        <end position="459"/>
    </location>
</feature>
<feature type="compositionally biased region" description="Polar residues" evidence="1">
    <location>
        <begin position="770"/>
        <end position="793"/>
    </location>
</feature>
<dbReference type="EMBL" id="QXFU01000036">
    <property type="protein sequence ID" value="KAE9047059.1"/>
    <property type="molecule type" value="Genomic_DNA"/>
</dbReference>
<dbReference type="AlphaFoldDB" id="A0A6A3NVF7"/>
<feature type="compositionally biased region" description="Basic and acidic residues" evidence="1">
    <location>
        <begin position="312"/>
        <end position="322"/>
    </location>
</feature>
<sequence>MFLELSFDSRAGDKEPSASKATRSWRYDNDDQQEMSLDELISDFRQSATGRRSKLDESVSRSEASPLQVASPPKHSKPKRETGKKNRGFADRARVSQRETTKSKTLRAAHKNERDDDSSDDEGAVMPMPRLEQVLRNKPSFLPKRRGPPVAASTRSTKTASRQSRKPPPPSPVLSSPSLSPASLSPVTCSSAASSPLSMPEVTLSPDEDSIDALIGKDIRELNKLIAASSRGSQTRSVHAAKSPSTDEIAQVLRQSTRFGTKGTKSLRPRLQLQVPTATTSKSRSRIESPPPPPPPDDDEDFDEDEEDSFAEEIRKLRESRRLNSLPVKAPENEEPKDKVEPTSSEICATAALKVRNASNTINGLLLEALKPFEDRRREEEAQALERENAGGDSAIRKAAQAELQSATQTIVSQLDLTFADMTERRKADMKAEADAATAAKDAEKKEKEAIEEKKKADEKEAKLREMEILRLIPMQGKLLTCSADIENVLMQLETIDASTPSEPAASAFAMEADIKALRSHTQRRIEEIEARMTGSSSTKPQSGESSGISWRAVDWAADNLELSQVNLPGKGDTQHGETTANSAVDATITEEEGPLQEILQRDVLEKLDLTMLKLKHVLCIDTKESAEMQEKQKHEEEEQAKQLAQKQLEDDRKQQELEDAENARRRVMGLTSLDEVEGWMEEGRRLHDDFSHSRSLNRLVDSLENRMNAQEAGDSSSYLRTMHPNQEEALRQFDYLTSAMAAPSLAERFGEEGILDRGDHKYDKADVNQRGQSFHQRTQGSRPRQPSGQQMKILSGFSDSEGESSSANIGFDSDEDRHSVMVSKHRELNRDARQKNGSPLHPASSCTRKAQSIRGKGNREYLLKPAASKCSEYEVQGGKWHSSPREKKHSRRHGDGRHQFDVARTIQALQADRRQKTAWIQSHRKTPPSRSPRYNSALL</sequence>
<accession>A0A6A3NVF7</accession>
<proteinExistence type="predicted"/>
<evidence type="ECO:0000313" key="2">
    <source>
        <dbReference type="EMBL" id="KAE9047059.1"/>
    </source>
</evidence>
<feature type="compositionally biased region" description="Polar residues" evidence="1">
    <location>
        <begin position="153"/>
        <end position="162"/>
    </location>
</feature>
<feature type="compositionally biased region" description="Basic and acidic residues" evidence="1">
    <location>
        <begin position="629"/>
        <end position="641"/>
    </location>
</feature>
<feature type="compositionally biased region" description="Basic residues" evidence="1">
    <location>
        <begin position="887"/>
        <end position="896"/>
    </location>
</feature>
<feature type="compositionally biased region" description="Polar residues" evidence="1">
    <location>
        <begin position="230"/>
        <end position="259"/>
    </location>
</feature>
<feature type="region of interest" description="Disordered" evidence="1">
    <location>
        <begin position="629"/>
        <end position="666"/>
    </location>
</feature>
<feature type="compositionally biased region" description="Basic and acidic residues" evidence="1">
    <location>
        <begin position="648"/>
        <end position="665"/>
    </location>
</feature>
<feature type="compositionally biased region" description="Low complexity" evidence="1">
    <location>
        <begin position="796"/>
        <end position="807"/>
    </location>
</feature>
<feature type="region of interest" description="Disordered" evidence="1">
    <location>
        <begin position="1"/>
        <end position="207"/>
    </location>
</feature>
<feature type="region of interest" description="Disordered" evidence="1">
    <location>
        <begin position="568"/>
        <end position="590"/>
    </location>
</feature>
<organism evidence="2 3">
    <name type="scientific">Phytophthora rubi</name>
    <dbReference type="NCBI Taxonomy" id="129364"/>
    <lineage>
        <taxon>Eukaryota</taxon>
        <taxon>Sar</taxon>
        <taxon>Stramenopiles</taxon>
        <taxon>Oomycota</taxon>
        <taxon>Peronosporomycetes</taxon>
        <taxon>Peronosporales</taxon>
        <taxon>Peronosporaceae</taxon>
        <taxon>Phytophthora</taxon>
    </lineage>
</organism>
<reference evidence="2 3" key="1">
    <citation type="submission" date="2018-09" db="EMBL/GenBank/DDBJ databases">
        <title>Genomic investigation of the strawberry pathogen Phytophthora fragariae indicates pathogenicity is determined by transcriptional variation in three key races.</title>
        <authorList>
            <person name="Adams T.M."/>
            <person name="Armitage A.D."/>
            <person name="Sobczyk M.K."/>
            <person name="Bates H.J."/>
            <person name="Dunwell J.M."/>
            <person name="Nellist C.F."/>
            <person name="Harrison R.J."/>
        </authorList>
    </citation>
    <scope>NUCLEOTIDE SEQUENCE [LARGE SCALE GENOMIC DNA]</scope>
    <source>
        <strain evidence="2 3">SCRP324</strain>
    </source>
</reference>
<feature type="compositionally biased region" description="Basic and acidic residues" evidence="1">
    <location>
        <begin position="816"/>
        <end position="835"/>
    </location>
</feature>